<reference evidence="1" key="2">
    <citation type="submission" date="2023-01" db="EMBL/GenBank/DDBJ databases">
        <title>Draft genome sequence of Maritalea porphyrae strain NBRC 107169.</title>
        <authorList>
            <person name="Sun Q."/>
            <person name="Mori K."/>
        </authorList>
    </citation>
    <scope>NUCLEOTIDE SEQUENCE</scope>
    <source>
        <strain evidence="1">NBRC 107169</strain>
    </source>
</reference>
<keyword evidence="2" id="KW-1185">Reference proteome</keyword>
<reference evidence="1" key="1">
    <citation type="journal article" date="2014" name="Int. J. Syst. Evol. Microbiol.">
        <title>Complete genome of a new Firmicutes species belonging to the dominant human colonic microbiota ('Ruminococcus bicirculans') reveals two chromosomes and a selective capacity to utilize plant glucans.</title>
        <authorList>
            <consortium name="NISC Comparative Sequencing Program"/>
            <person name="Wegmann U."/>
            <person name="Louis P."/>
            <person name="Goesmann A."/>
            <person name="Henrissat B."/>
            <person name="Duncan S.H."/>
            <person name="Flint H.J."/>
        </authorList>
    </citation>
    <scope>NUCLEOTIDE SEQUENCE</scope>
    <source>
        <strain evidence="1">NBRC 107169</strain>
    </source>
</reference>
<name>A0ABQ5UL36_9HYPH</name>
<sequence length="125" mass="13128">MLVDEGRKVVTVPVLITWLLVPNVAMPVAAKPLIVIVPWFSTTASAPVATTPTAAAAGTNITPPCSTTPLSPGFNIDLPEPKTSPFVTVKLWANIGPVDAIIAMIETAPDNILIVSVEPCFEQDI</sequence>
<proteinExistence type="predicted"/>
<gene>
    <name evidence="1" type="ORF">GCM10007879_02420</name>
</gene>
<accession>A0ABQ5UL36</accession>
<organism evidence="1 2">
    <name type="scientific">Maritalea porphyrae</name>
    <dbReference type="NCBI Taxonomy" id="880732"/>
    <lineage>
        <taxon>Bacteria</taxon>
        <taxon>Pseudomonadati</taxon>
        <taxon>Pseudomonadota</taxon>
        <taxon>Alphaproteobacteria</taxon>
        <taxon>Hyphomicrobiales</taxon>
        <taxon>Devosiaceae</taxon>
        <taxon>Maritalea</taxon>
    </lineage>
</organism>
<comment type="caution">
    <text evidence="1">The sequence shown here is derived from an EMBL/GenBank/DDBJ whole genome shotgun (WGS) entry which is preliminary data.</text>
</comment>
<evidence type="ECO:0000313" key="2">
    <source>
        <dbReference type="Proteomes" id="UP001161405"/>
    </source>
</evidence>
<evidence type="ECO:0000313" key="1">
    <source>
        <dbReference type="EMBL" id="GLQ15993.1"/>
    </source>
</evidence>
<protein>
    <submittedName>
        <fullName evidence="1">Uncharacterized protein</fullName>
    </submittedName>
</protein>
<dbReference type="Proteomes" id="UP001161405">
    <property type="component" value="Unassembled WGS sequence"/>
</dbReference>
<dbReference type="EMBL" id="BSNI01000001">
    <property type="protein sequence ID" value="GLQ15993.1"/>
    <property type="molecule type" value="Genomic_DNA"/>
</dbReference>